<dbReference type="Gene3D" id="1.20.1050.130">
    <property type="match status" value="1"/>
</dbReference>
<dbReference type="Gene3D" id="1.20.1050.10">
    <property type="match status" value="1"/>
</dbReference>
<proteinExistence type="predicted"/>
<gene>
    <name evidence="3" type="ORF">BSL78_01179</name>
</gene>
<dbReference type="InterPro" id="IPR050213">
    <property type="entry name" value="GST_superfamily"/>
</dbReference>
<dbReference type="SUPFAM" id="SSF47616">
    <property type="entry name" value="GST C-terminal domain-like"/>
    <property type="match status" value="1"/>
</dbReference>
<dbReference type="GO" id="GO:0006749">
    <property type="term" value="P:glutathione metabolic process"/>
    <property type="evidence" value="ECO:0007669"/>
    <property type="project" value="TreeGrafter"/>
</dbReference>
<evidence type="ECO:0000313" key="3">
    <source>
        <dbReference type="EMBL" id="PIK61848.1"/>
    </source>
</evidence>
<dbReference type="InterPro" id="IPR004046">
    <property type="entry name" value="GST_C"/>
</dbReference>
<dbReference type="PROSITE" id="PS50405">
    <property type="entry name" value="GST_CTER"/>
    <property type="match status" value="1"/>
</dbReference>
<feature type="domain" description="GST N-terminal" evidence="1">
    <location>
        <begin position="1"/>
        <end position="29"/>
    </location>
</feature>
<protein>
    <submittedName>
        <fullName evidence="3">Putative glutathione S-transferase-like</fullName>
    </submittedName>
</protein>
<dbReference type="EMBL" id="MRZV01000023">
    <property type="protein sequence ID" value="PIK61848.1"/>
    <property type="molecule type" value="Genomic_DNA"/>
</dbReference>
<evidence type="ECO:0000259" key="1">
    <source>
        <dbReference type="PROSITE" id="PS50404"/>
    </source>
</evidence>
<dbReference type="OrthoDB" id="414243at2759"/>
<dbReference type="STRING" id="307972.A0A2G8LNL6"/>
<dbReference type="PANTHER" id="PTHR11571:SF150">
    <property type="entry name" value="GLUTATHIONE S-TRANSFERASE"/>
    <property type="match status" value="1"/>
</dbReference>
<comment type="caution">
    <text evidence="3">The sequence shown here is derived from an EMBL/GenBank/DDBJ whole genome shotgun (WGS) entry which is preliminary data.</text>
</comment>
<dbReference type="AlphaFoldDB" id="A0A2G8LNL6"/>
<keyword evidence="4" id="KW-1185">Reference proteome</keyword>
<keyword evidence="3" id="KW-0808">Transferase</keyword>
<evidence type="ECO:0000259" key="2">
    <source>
        <dbReference type="PROSITE" id="PS50405"/>
    </source>
</evidence>
<dbReference type="Pfam" id="PF14497">
    <property type="entry name" value="GST_C_3"/>
    <property type="match status" value="1"/>
</dbReference>
<organism evidence="3 4">
    <name type="scientific">Stichopus japonicus</name>
    <name type="common">Sea cucumber</name>
    <dbReference type="NCBI Taxonomy" id="307972"/>
    <lineage>
        <taxon>Eukaryota</taxon>
        <taxon>Metazoa</taxon>
        <taxon>Echinodermata</taxon>
        <taxon>Eleutherozoa</taxon>
        <taxon>Echinozoa</taxon>
        <taxon>Holothuroidea</taxon>
        <taxon>Aspidochirotacea</taxon>
        <taxon>Aspidochirotida</taxon>
        <taxon>Stichopodidae</taxon>
        <taxon>Apostichopus</taxon>
    </lineage>
</organism>
<name>A0A2G8LNL6_STIJA</name>
<accession>A0A2G8LNL6</accession>
<dbReference type="PROSITE" id="PS50404">
    <property type="entry name" value="GST_NTER"/>
    <property type="match status" value="1"/>
</dbReference>
<dbReference type="Proteomes" id="UP000230750">
    <property type="component" value="Unassembled WGS sequence"/>
</dbReference>
<evidence type="ECO:0000313" key="4">
    <source>
        <dbReference type="Proteomes" id="UP000230750"/>
    </source>
</evidence>
<dbReference type="GO" id="GO:0004364">
    <property type="term" value="F:glutathione transferase activity"/>
    <property type="evidence" value="ECO:0007669"/>
    <property type="project" value="TreeGrafter"/>
</dbReference>
<dbReference type="InterPro" id="IPR004045">
    <property type="entry name" value="Glutathione_S-Trfase_N"/>
</dbReference>
<dbReference type="InterPro" id="IPR010987">
    <property type="entry name" value="Glutathione-S-Trfase_C-like"/>
</dbReference>
<feature type="domain" description="GST C-terminal" evidence="2">
    <location>
        <begin position="1"/>
        <end position="121"/>
    </location>
</feature>
<reference evidence="3 4" key="1">
    <citation type="journal article" date="2017" name="PLoS Biol.">
        <title>The sea cucumber genome provides insights into morphological evolution and visceral regeneration.</title>
        <authorList>
            <person name="Zhang X."/>
            <person name="Sun L."/>
            <person name="Yuan J."/>
            <person name="Sun Y."/>
            <person name="Gao Y."/>
            <person name="Zhang L."/>
            <person name="Li S."/>
            <person name="Dai H."/>
            <person name="Hamel J.F."/>
            <person name="Liu C."/>
            <person name="Yu Y."/>
            <person name="Liu S."/>
            <person name="Lin W."/>
            <person name="Guo K."/>
            <person name="Jin S."/>
            <person name="Xu P."/>
            <person name="Storey K.B."/>
            <person name="Huan P."/>
            <person name="Zhang T."/>
            <person name="Zhou Y."/>
            <person name="Zhang J."/>
            <person name="Lin C."/>
            <person name="Li X."/>
            <person name="Xing L."/>
            <person name="Huo D."/>
            <person name="Sun M."/>
            <person name="Wang L."/>
            <person name="Mercier A."/>
            <person name="Li F."/>
            <person name="Yang H."/>
            <person name="Xiang J."/>
        </authorList>
    </citation>
    <scope>NUCLEOTIDE SEQUENCE [LARGE SCALE GENOMIC DNA]</scope>
    <source>
        <strain evidence="3">Shaxun</strain>
        <tissue evidence="3">Muscle</tissue>
    </source>
</reference>
<dbReference type="InterPro" id="IPR036282">
    <property type="entry name" value="Glutathione-S-Trfase_C_sf"/>
</dbReference>
<dbReference type="PANTHER" id="PTHR11571">
    <property type="entry name" value="GLUTATHIONE S-TRANSFERASE"/>
    <property type="match status" value="1"/>
</dbReference>
<sequence length="121" mass="13403">MPLLYVDGKVFPQSNAIHRYVASELGFYGDTALERLEVDVIIETGFELSPKVAGIFAESDDAKKITLADIGVFNMFFDFLPVVLGEQIDLSKFAGVKGVIDRLAAEPKIKNYIDTRPKTTM</sequence>